<feature type="transmembrane region" description="Helical" evidence="26">
    <location>
        <begin position="318"/>
        <end position="342"/>
    </location>
</feature>
<comment type="catalytic activity">
    <reaction evidence="20">
        <text>L-alanyl-L-lysine(out) = L-alanyl-L-lysine(in)</text>
        <dbReference type="Rhea" id="RHEA:79415"/>
        <dbReference type="ChEBI" id="CHEBI:192470"/>
    </reaction>
</comment>
<comment type="catalytic activity">
    <reaction evidence="13">
        <text>L-lysyl-L-alpha-amino acid(out) = L-lysyl-L-alpha-amino acid(in)</text>
        <dbReference type="Rhea" id="RHEA:79387"/>
        <dbReference type="ChEBI" id="CHEBI:229965"/>
    </reaction>
</comment>
<dbReference type="InterPro" id="IPR011701">
    <property type="entry name" value="MFS"/>
</dbReference>
<feature type="transmembrane region" description="Helical" evidence="26">
    <location>
        <begin position="226"/>
        <end position="248"/>
    </location>
</feature>
<evidence type="ECO:0000256" key="24">
    <source>
        <dbReference type="ARBA" id="ARBA00045709"/>
    </source>
</evidence>
<comment type="catalytic activity">
    <reaction evidence="19">
        <text>L-histidyl-L-alpha-amino acid(out) = L-histidyl-L-alpha-amino acid(in)</text>
        <dbReference type="Rhea" id="RHEA:79379"/>
        <dbReference type="ChEBI" id="CHEBI:229964"/>
    </reaction>
</comment>
<keyword evidence="6 26" id="KW-1133">Transmembrane helix</keyword>
<sequence>MRRGALRVWMSAMAIYVVAMAGRTSLGVVGLEAMDRFSMSASVLSLFTVVQLGVYALAQIPVGIALDRFGTRRVMVVGAVAMAIGQVGIAYVPSVSAALAVRALIGMGDATAFTAVLRVIPAWFAPVHVPVMTQLTSIFGQLGQVISSVPFAAAVAVWGWGTGFSLLAILGVIVAVLGLILIRNTPTNFSAFAEHDRKRLASVTSSVEVSSSAPGIWETLRNPGTLLGFWVHFVACFPPMAFLLLWGVPFFQVHDAMPKAQASAMLIINTLFGIILGPIIGRLVAAHPLRRSWIVYGTSAISASAFAVVLLLPAPTPLVGSVFLLFSTALSGVASNVAFDFARTSVDPRRLGTANGLINMGGFVSGLSAALIIGFVLDLVSPRGVYTARSYSIAMASQFVLLLALGAVEYYKRKVRHDREANGGPKVPPLSDVIHRYQERWDRRRQAHITARRMASRRRRR</sequence>
<comment type="subunit">
    <text evidence="25">Homodimer. Interacts with lysosomal protein GLMP (via lumenal domain); the interaction starts while both proteins are still in the endoplasmic reticulum and is required for stabilization of MFSD1 in lysosomes but has no direct effect on its targeting to lysosomes or transporter activity.</text>
</comment>
<comment type="function">
    <text evidence="24">Lysosomal dipeptide uniporter that selectively exports lysine, arginine or histidine-containing dipeptides with a net positive charge from the lysosome lumen into the cytosol. Could play a role in a specific type of protein O-glycosylation indirectly regulating macrophages migration and tissue invasion. Also essential for liver homeostasis.</text>
</comment>
<evidence type="ECO:0000313" key="28">
    <source>
        <dbReference type="EMBL" id="WFM82815.1"/>
    </source>
</evidence>
<dbReference type="SUPFAM" id="SSF103473">
    <property type="entry name" value="MFS general substrate transporter"/>
    <property type="match status" value="1"/>
</dbReference>
<dbReference type="Pfam" id="PF07690">
    <property type="entry name" value="MFS_1"/>
    <property type="match status" value="1"/>
</dbReference>
<feature type="transmembrane region" description="Helical" evidence="26">
    <location>
        <begin position="164"/>
        <end position="182"/>
    </location>
</feature>
<evidence type="ECO:0000256" key="14">
    <source>
        <dbReference type="ARBA" id="ARBA00044893"/>
    </source>
</evidence>
<feature type="transmembrane region" description="Helical" evidence="26">
    <location>
        <begin position="12"/>
        <end position="31"/>
    </location>
</feature>
<feature type="transmembrane region" description="Helical" evidence="26">
    <location>
        <begin position="43"/>
        <end position="62"/>
    </location>
</feature>
<evidence type="ECO:0000256" key="9">
    <source>
        <dbReference type="ARBA" id="ARBA00044876"/>
    </source>
</evidence>
<comment type="catalytic activity">
    <reaction evidence="18">
        <text>L-arginyl-glycine(out) = L-arginyl-glycine(in)</text>
        <dbReference type="Rhea" id="RHEA:79391"/>
        <dbReference type="ChEBI" id="CHEBI:229955"/>
    </reaction>
</comment>
<evidence type="ECO:0000256" key="11">
    <source>
        <dbReference type="ARBA" id="ARBA00044881"/>
    </source>
</evidence>
<evidence type="ECO:0000256" key="16">
    <source>
        <dbReference type="ARBA" id="ARBA00044899"/>
    </source>
</evidence>
<evidence type="ECO:0000259" key="27">
    <source>
        <dbReference type="PROSITE" id="PS50850"/>
    </source>
</evidence>
<evidence type="ECO:0000256" key="20">
    <source>
        <dbReference type="ARBA" id="ARBA00044919"/>
    </source>
</evidence>
<feature type="transmembrane region" description="Helical" evidence="26">
    <location>
        <begin position="354"/>
        <end position="377"/>
    </location>
</feature>
<dbReference type="Proteomes" id="UP001215216">
    <property type="component" value="Chromosome"/>
</dbReference>
<evidence type="ECO:0000256" key="6">
    <source>
        <dbReference type="ARBA" id="ARBA00022989"/>
    </source>
</evidence>
<dbReference type="RefSeq" id="WP_278012241.1">
    <property type="nucleotide sequence ID" value="NZ_CP121208.1"/>
</dbReference>
<evidence type="ECO:0000313" key="29">
    <source>
        <dbReference type="Proteomes" id="UP001215216"/>
    </source>
</evidence>
<proteinExistence type="inferred from homology"/>
<comment type="catalytic activity">
    <reaction evidence="11">
        <text>L-alpha-aminoacyl-L-arginine(out) = L-alpha-aminoacyl-L-arginine(in)</text>
        <dbReference type="Rhea" id="RHEA:79367"/>
        <dbReference type="ChEBI" id="CHEBI:229968"/>
    </reaction>
</comment>
<organism evidence="28 29">
    <name type="scientific">Arcanobacterium canis</name>
    <dbReference type="NCBI Taxonomy" id="999183"/>
    <lineage>
        <taxon>Bacteria</taxon>
        <taxon>Bacillati</taxon>
        <taxon>Actinomycetota</taxon>
        <taxon>Actinomycetes</taxon>
        <taxon>Actinomycetales</taxon>
        <taxon>Actinomycetaceae</taxon>
        <taxon>Arcanobacterium</taxon>
    </lineage>
</organism>
<comment type="catalytic activity">
    <reaction evidence="12">
        <text>L-alpha-aminoacyl-L-histidine(out) = L-alpha-aminoacyl-L-histidine(in)</text>
        <dbReference type="Rhea" id="RHEA:79375"/>
        <dbReference type="ChEBI" id="CHEBI:229967"/>
    </reaction>
</comment>
<comment type="catalytic activity">
    <reaction evidence="10">
        <text>L-histidyl-glycine(out) = L-histidyl-glycine(in)</text>
        <dbReference type="Rhea" id="RHEA:79395"/>
        <dbReference type="ChEBI" id="CHEBI:229957"/>
    </reaction>
</comment>
<feature type="transmembrane region" description="Helical" evidence="26">
    <location>
        <begin position="293"/>
        <end position="312"/>
    </location>
</feature>
<name>A0ABY8FZ15_9ACTO</name>
<comment type="catalytic activity">
    <reaction evidence="14">
        <text>L-alpha-aminoacyl-L-lysine(out) = L-alpha-aminoacyl-L-lysine(in)</text>
        <dbReference type="Rhea" id="RHEA:79383"/>
        <dbReference type="ChEBI" id="CHEBI:229966"/>
    </reaction>
</comment>
<evidence type="ECO:0000256" key="26">
    <source>
        <dbReference type="SAM" id="Phobius"/>
    </source>
</evidence>
<comment type="catalytic activity">
    <reaction evidence="16">
        <text>L-arginyl-L-alpha-amino acid(out) = L-arginyl-L-alpha-amino acid(in)</text>
        <dbReference type="Rhea" id="RHEA:79371"/>
        <dbReference type="ChEBI" id="CHEBI:84315"/>
    </reaction>
</comment>
<dbReference type="CDD" id="cd06174">
    <property type="entry name" value="MFS"/>
    <property type="match status" value="1"/>
</dbReference>
<keyword evidence="5 26" id="KW-0812">Transmembrane</keyword>
<comment type="catalytic activity">
    <reaction evidence="15">
        <text>L-aspartyl-L-lysine(out) = L-aspartyl-L-lysine(in)</text>
        <dbReference type="Rhea" id="RHEA:79411"/>
        <dbReference type="ChEBI" id="CHEBI:229953"/>
    </reaction>
</comment>
<gene>
    <name evidence="28" type="ORF">P7079_05250</name>
</gene>
<evidence type="ECO:0000256" key="23">
    <source>
        <dbReference type="ARBA" id="ARBA00045018"/>
    </source>
</evidence>
<dbReference type="InterPro" id="IPR020846">
    <property type="entry name" value="MFS_dom"/>
</dbReference>
<dbReference type="EMBL" id="CP121208">
    <property type="protein sequence ID" value="WFM82815.1"/>
    <property type="molecule type" value="Genomic_DNA"/>
</dbReference>
<dbReference type="PANTHER" id="PTHR23512">
    <property type="entry name" value="MAJOR FACILITATOR SUPERFAMILY DOMAIN-CONTAINING PROTEIN 1"/>
    <property type="match status" value="1"/>
</dbReference>
<keyword evidence="8" id="KW-0458">Lysosome</keyword>
<evidence type="ECO:0000256" key="15">
    <source>
        <dbReference type="ARBA" id="ARBA00044898"/>
    </source>
</evidence>
<accession>A0ABY8FZ15</accession>
<feature type="transmembrane region" description="Helical" evidence="26">
    <location>
        <begin position="389"/>
        <end position="411"/>
    </location>
</feature>
<comment type="catalytic activity">
    <reaction evidence="9">
        <text>L-lysyl-L-alanine(out) = L-lysyl-L-alanine(in)</text>
        <dbReference type="Rhea" id="RHEA:79399"/>
        <dbReference type="ChEBI" id="CHEBI:229954"/>
    </reaction>
</comment>
<dbReference type="Gene3D" id="1.20.1250.20">
    <property type="entry name" value="MFS general substrate transporter like domains"/>
    <property type="match status" value="2"/>
</dbReference>
<comment type="catalytic activity">
    <reaction evidence="21">
        <text>L-lysyl-glycine(out) = L-lysyl-glycine(in)</text>
        <dbReference type="Rhea" id="RHEA:79407"/>
        <dbReference type="ChEBI" id="CHEBI:191202"/>
    </reaction>
</comment>
<evidence type="ECO:0000256" key="21">
    <source>
        <dbReference type="ARBA" id="ARBA00044924"/>
    </source>
</evidence>
<keyword evidence="4" id="KW-0813">Transport</keyword>
<comment type="subcellular location">
    <subcellularLocation>
        <location evidence="2">Cell membrane</location>
        <topology evidence="2">Multi-pass membrane protein</topology>
    </subcellularLocation>
    <subcellularLocation>
        <location evidence="1">Lysosome membrane</location>
        <topology evidence="1">Multi-pass membrane protein</topology>
    </subcellularLocation>
</comment>
<feature type="transmembrane region" description="Helical" evidence="26">
    <location>
        <begin position="260"/>
        <end position="281"/>
    </location>
</feature>
<dbReference type="InterPro" id="IPR036259">
    <property type="entry name" value="MFS_trans_sf"/>
</dbReference>
<evidence type="ECO:0000256" key="7">
    <source>
        <dbReference type="ARBA" id="ARBA00023136"/>
    </source>
</evidence>
<reference evidence="28 29" key="1">
    <citation type="submission" date="2023-03" db="EMBL/GenBank/DDBJ databases">
        <title>Complete genome of Arcanobacterium canis strain DSM 25104 isolated in 2010 from a canine otitis externa in Germany.</title>
        <authorList>
            <person name="Borowiak M."/>
            <person name="Kreitlow A."/>
            <person name="Malorny B."/>
            <person name="Laemmler C."/>
            <person name="Prenger-Berninghoff E."/>
            <person name="Ploetz M."/>
            <person name="Abdulmawjood A."/>
        </authorList>
    </citation>
    <scope>NUCLEOTIDE SEQUENCE [LARGE SCALE GENOMIC DNA]</scope>
    <source>
        <strain evidence="28 29">DSM 25104</strain>
    </source>
</reference>
<keyword evidence="7 26" id="KW-0472">Membrane</keyword>
<evidence type="ECO:0000256" key="10">
    <source>
        <dbReference type="ARBA" id="ARBA00044878"/>
    </source>
</evidence>
<evidence type="ECO:0000256" key="13">
    <source>
        <dbReference type="ARBA" id="ARBA00044891"/>
    </source>
</evidence>
<evidence type="ECO:0000256" key="5">
    <source>
        <dbReference type="ARBA" id="ARBA00022692"/>
    </source>
</evidence>
<feature type="transmembrane region" description="Helical" evidence="26">
    <location>
        <begin position="74"/>
        <end position="92"/>
    </location>
</feature>
<evidence type="ECO:0000256" key="18">
    <source>
        <dbReference type="ARBA" id="ARBA00044903"/>
    </source>
</evidence>
<evidence type="ECO:0000256" key="8">
    <source>
        <dbReference type="ARBA" id="ARBA00023228"/>
    </source>
</evidence>
<evidence type="ECO:0000256" key="22">
    <source>
        <dbReference type="ARBA" id="ARBA00044985"/>
    </source>
</evidence>
<feature type="domain" description="Major facilitator superfamily (MFS) profile" evidence="27">
    <location>
        <begin position="1"/>
        <end position="416"/>
    </location>
</feature>
<dbReference type="PANTHER" id="PTHR23512:SF3">
    <property type="entry name" value="MAJOR FACILITATOR SUPERFAMILY DOMAIN-CONTAINING PROTEIN 1"/>
    <property type="match status" value="1"/>
</dbReference>
<evidence type="ECO:0000256" key="19">
    <source>
        <dbReference type="ARBA" id="ARBA00044912"/>
    </source>
</evidence>
<dbReference type="PROSITE" id="PS50850">
    <property type="entry name" value="MFS"/>
    <property type="match status" value="1"/>
</dbReference>
<evidence type="ECO:0000256" key="17">
    <source>
        <dbReference type="ARBA" id="ARBA00044900"/>
    </source>
</evidence>
<evidence type="ECO:0000256" key="3">
    <source>
        <dbReference type="ARBA" id="ARBA00008335"/>
    </source>
</evidence>
<protein>
    <recommendedName>
        <fullName evidence="22">Lysosomal dipeptide transporter MFSD1</fullName>
    </recommendedName>
    <alternativeName>
        <fullName evidence="23">Major facilitator superfamily domain-containing protein 1</fullName>
    </alternativeName>
</protein>
<evidence type="ECO:0000256" key="25">
    <source>
        <dbReference type="ARBA" id="ARBA00046376"/>
    </source>
</evidence>
<evidence type="ECO:0000256" key="2">
    <source>
        <dbReference type="ARBA" id="ARBA00004651"/>
    </source>
</evidence>
<comment type="similarity">
    <text evidence="3">Belongs to the major facilitator superfamily.</text>
</comment>
<evidence type="ECO:0000256" key="12">
    <source>
        <dbReference type="ARBA" id="ARBA00044884"/>
    </source>
</evidence>
<evidence type="ECO:0000256" key="1">
    <source>
        <dbReference type="ARBA" id="ARBA00004155"/>
    </source>
</evidence>
<comment type="catalytic activity">
    <reaction evidence="17">
        <text>L-lysyl-L-lysine(out) = L-lysyl-L-lysine(in)</text>
        <dbReference type="Rhea" id="RHEA:79403"/>
        <dbReference type="ChEBI" id="CHEBI:229956"/>
    </reaction>
</comment>
<keyword evidence="29" id="KW-1185">Reference proteome</keyword>
<evidence type="ECO:0000256" key="4">
    <source>
        <dbReference type="ARBA" id="ARBA00022448"/>
    </source>
</evidence>
<dbReference type="InterPro" id="IPR052187">
    <property type="entry name" value="MFSD1"/>
</dbReference>